<feature type="compositionally biased region" description="Low complexity" evidence="16">
    <location>
        <begin position="575"/>
        <end position="590"/>
    </location>
</feature>
<organism evidence="18">
    <name type="scientific">Anopheles gambiae</name>
    <name type="common">African malaria mosquito</name>
    <dbReference type="NCBI Taxonomy" id="7165"/>
    <lineage>
        <taxon>Eukaryota</taxon>
        <taxon>Metazoa</taxon>
        <taxon>Ecdysozoa</taxon>
        <taxon>Arthropoda</taxon>
        <taxon>Hexapoda</taxon>
        <taxon>Insecta</taxon>
        <taxon>Pterygota</taxon>
        <taxon>Neoptera</taxon>
        <taxon>Endopterygota</taxon>
        <taxon>Diptera</taxon>
        <taxon>Nematocera</taxon>
        <taxon>Culicoidea</taxon>
        <taxon>Culicidae</taxon>
        <taxon>Anophelinae</taxon>
        <taxon>Anopheles</taxon>
    </lineage>
</organism>
<evidence type="ECO:0000256" key="9">
    <source>
        <dbReference type="ARBA" id="ARBA00022807"/>
    </source>
</evidence>
<feature type="compositionally biased region" description="Gly residues" evidence="16">
    <location>
        <begin position="845"/>
        <end position="859"/>
    </location>
</feature>
<comment type="catalytic activity">
    <reaction evidence="1">
        <text>Thiol-dependent hydrolysis of ester, thioester, amide, peptide and isopeptide bonds formed by the C-terminal Gly of ubiquitin (a 76-residue protein attached to proteins as an intracellular targeting signal).</text>
        <dbReference type="EC" id="3.4.19.12"/>
    </reaction>
</comment>
<feature type="compositionally biased region" description="Low complexity" evidence="16">
    <location>
        <begin position="828"/>
        <end position="844"/>
    </location>
</feature>
<feature type="compositionally biased region" description="Low complexity" evidence="16">
    <location>
        <begin position="641"/>
        <end position="658"/>
    </location>
</feature>
<feature type="compositionally biased region" description="Gly residues" evidence="16">
    <location>
        <begin position="1039"/>
        <end position="1053"/>
    </location>
</feature>
<evidence type="ECO:0000256" key="3">
    <source>
        <dbReference type="ARBA" id="ARBA00009085"/>
    </source>
</evidence>
<feature type="compositionally biased region" description="Acidic residues" evidence="16">
    <location>
        <begin position="738"/>
        <end position="758"/>
    </location>
</feature>
<dbReference type="InterPro" id="IPR050164">
    <property type="entry name" value="Peptidase_C19"/>
</dbReference>
<dbReference type="FunFam" id="3.90.70.10:FF:000085">
    <property type="entry name" value="Ubiquitin carboxyl-terminal hydrolase 36"/>
    <property type="match status" value="1"/>
</dbReference>
<evidence type="ECO:0000256" key="11">
    <source>
        <dbReference type="ARBA" id="ARBA00039432"/>
    </source>
</evidence>
<evidence type="ECO:0000256" key="14">
    <source>
        <dbReference type="ARBA" id="ARBA00042420"/>
    </source>
</evidence>
<protein>
    <recommendedName>
        <fullName evidence="11">Ubiquitin carboxyl-terminal hydrolase 36</fullName>
        <ecNumber evidence="4">3.4.19.12</ecNumber>
    </recommendedName>
    <alternativeName>
        <fullName evidence="14">Deubiquitinating enzyme 36</fullName>
    </alternativeName>
    <alternativeName>
        <fullName evidence="13">Protein scrawny</fullName>
    </alternativeName>
    <alternativeName>
        <fullName evidence="12">Ubiquitin thioesterase 36</fullName>
    </alternativeName>
    <alternativeName>
        <fullName evidence="15">Ubiquitin-specific-processing protease 36</fullName>
    </alternativeName>
</protein>
<feature type="compositionally biased region" description="Basic and acidic residues" evidence="16">
    <location>
        <begin position="890"/>
        <end position="917"/>
    </location>
</feature>
<dbReference type="PROSITE" id="PS00973">
    <property type="entry name" value="USP_2"/>
    <property type="match status" value="1"/>
</dbReference>
<name>A0NBG4_ANOGA</name>
<dbReference type="EC" id="3.4.19.12" evidence="4"/>
<evidence type="ECO:0000256" key="6">
    <source>
        <dbReference type="ARBA" id="ARBA00022670"/>
    </source>
</evidence>
<dbReference type="InterPro" id="IPR018200">
    <property type="entry name" value="USP_CS"/>
</dbReference>
<evidence type="ECO:0000256" key="4">
    <source>
        <dbReference type="ARBA" id="ARBA00012759"/>
    </source>
</evidence>
<evidence type="ECO:0000256" key="13">
    <source>
        <dbReference type="ARBA" id="ARBA00042154"/>
    </source>
</evidence>
<sequence length="1053" mass="110738">MPIQMVCDSTPSLVSAAIRDALHSSGGTTNGRTGGGLSNGDDGANDLVESISQSLRQGQQVKPITYEEGPSYNTSLDKLKSKYIVLKATTPNDSSSGGGSLGNSSSSSGSSFGAGLSSKASTGGAPNTHLTMNGGGSLKMDTNTLPTPKRTLFPRENVQIGWKTTGRKWLVGAGMMNMGNTCYLNSTLQALFHVPAIANWLLSDEPHRAKCDDGGSGGSCIICAMAKTLLESQSNQTAFRPYLVYSKLRLVCKHLVPGRQEDAHEFLRYLVEAMEKSYIGRTKNSKELDQYSKETTPLNQILGGYLRSEVKCLSCQHVSTTFQHFEDLLLDIRKANSIDEALELYFARERLEEMGYKCEACKRRVAATKQFSLERAPFVLCVQLKRFSMLGAKINKHVELRSKLDLTPYSSPAMRSNGGKLTYRLTSMVTHLGSTQHCGHYTAIGHTDAGGYHVFDDSSVRPIGIHNVMSTNAYILFYELESVAAGAVGLPNGTCRPKATVSVGQPSSTATLTSMGHLSNGSTPTGFGSGSAGGGSTSGGGGGSGGTPGKVTNSSPLRVLGTGGGNGAAEHAHFSSPSSTASTLSNASPLCSPLKHHQQQQETMSGGSSKIPKLPDINARSATPLNGVQHGEAKGKSLSTPLLASMPKLPLSSPSKSLDNGNGSTGSAVISLVPYDSDDTSSTSEDDDEDEKAHSRATIAGKSLVLTNGGASAAVKRAKPHSSAPSLFANGKRSAKEEQDEDDGDDDDEEEEDQDDEERTSTSSSRSPQMIKTKAGLWKVSKSSTADQLSYPDSGSASSSKSSSPTTSGVSSPTSSPGQKQQKVVPQRNGAASANGAGSRSSSPGGEGNGSSNGNGNRNGGASAVQMLMKYSHRGYGAPVKSWNGQQTAMDRELANDRREERKRQIEDDRETEMDRGRTKKTKAGTGGPNNNNNNNNSGNNGNNPFQQYQNHQTGGGGSNGKWMGNGGNRNHFNNHHQNNYRGGGGGGGYYQNGNGHRHHGGGGNSGFRTGGRRFGGRNGGGFHSKAHHHHQRSESGSGMAGGGGGSNGFYHR</sequence>
<comment type="similarity">
    <text evidence="3">Belongs to the peptidase C19 family.</text>
</comment>
<evidence type="ECO:0000256" key="2">
    <source>
        <dbReference type="ARBA" id="ARBA00004604"/>
    </source>
</evidence>
<keyword evidence="10" id="KW-0539">Nucleus</keyword>
<evidence type="ECO:0000259" key="17">
    <source>
        <dbReference type="PROSITE" id="PS50235"/>
    </source>
</evidence>
<dbReference type="InterPro" id="IPR038765">
    <property type="entry name" value="Papain-like_cys_pep_sf"/>
</dbReference>
<dbReference type="EMBL" id="AAAB01008807">
    <property type="protein sequence ID" value="EAU77612.2"/>
    <property type="molecule type" value="Genomic_DNA"/>
</dbReference>
<evidence type="ECO:0000256" key="15">
    <source>
        <dbReference type="ARBA" id="ARBA00043009"/>
    </source>
</evidence>
<evidence type="ECO:0000256" key="16">
    <source>
        <dbReference type="SAM" id="MobiDB-lite"/>
    </source>
</evidence>
<reference evidence="18" key="5">
    <citation type="submission" date="2011-05" db="EMBL/GenBank/DDBJ databases">
        <authorList>
            <consortium name="VectorBase"/>
        </authorList>
    </citation>
    <scope>NUCLEOTIDE SEQUENCE</scope>
    <source>
        <strain evidence="18">PEST</strain>
    </source>
</reference>
<dbReference type="GO" id="GO:0006508">
    <property type="term" value="P:proteolysis"/>
    <property type="evidence" value="ECO:0007669"/>
    <property type="project" value="UniProtKB-KW"/>
</dbReference>
<feature type="compositionally biased region" description="Gly residues" evidence="16">
    <location>
        <begin position="28"/>
        <end position="38"/>
    </location>
</feature>
<feature type="region of interest" description="Disordered" evidence="16">
    <location>
        <begin position="24"/>
        <end position="46"/>
    </location>
</feature>
<evidence type="ECO:0000256" key="5">
    <source>
        <dbReference type="ARBA" id="ARBA00022553"/>
    </source>
</evidence>
<feature type="region of interest" description="Disordered" evidence="16">
    <location>
        <begin position="89"/>
        <end position="140"/>
    </location>
</feature>
<dbReference type="VEuPathDB" id="VectorBase:AGAP007521"/>
<proteinExistence type="inferred from homology"/>
<comment type="caution">
    <text evidence="18">The sequence shown here is derived from an EMBL/GenBank/DDBJ whole genome shotgun (WGS) entry which is preliminary data.</text>
</comment>
<keyword evidence="8" id="KW-0378">Hydrolase</keyword>
<dbReference type="PANTHER" id="PTHR24006">
    <property type="entry name" value="UBIQUITIN CARBOXYL-TERMINAL HYDROLASE"/>
    <property type="match status" value="1"/>
</dbReference>
<evidence type="ECO:0000256" key="1">
    <source>
        <dbReference type="ARBA" id="ARBA00000707"/>
    </source>
</evidence>
<feature type="compositionally biased region" description="Acidic residues" evidence="16">
    <location>
        <begin position="676"/>
        <end position="690"/>
    </location>
</feature>
<dbReference type="HOGENOM" id="CLU_006208_0_0_1"/>
<reference evidence="18" key="4">
    <citation type="journal article" date="2007" name="Genome Biol.">
        <title>Update of the Anopheles gambiae PEST genome assembly.</title>
        <authorList>
            <person name="Sharakhova M.V."/>
            <person name="Hammond M.P."/>
            <person name="Lobo N.F."/>
            <person name="Krzywinski J."/>
            <person name="Unger M.F."/>
            <person name="Hillenmeyer M.E."/>
            <person name="Bruggner R.V."/>
            <person name="Birney E."/>
            <person name="Collins F.H."/>
        </authorList>
    </citation>
    <scope>NUCLEOTIDE SEQUENCE</scope>
    <source>
        <strain evidence="18">PEST</strain>
    </source>
</reference>
<dbReference type="GO" id="GO:0016579">
    <property type="term" value="P:protein deubiquitination"/>
    <property type="evidence" value="ECO:0007669"/>
    <property type="project" value="InterPro"/>
</dbReference>
<dbReference type="Pfam" id="PF00443">
    <property type="entry name" value="UCH"/>
    <property type="match status" value="1"/>
</dbReference>
<feature type="region of interest" description="Disordered" evidence="16">
    <location>
        <begin position="500"/>
        <end position="863"/>
    </location>
</feature>
<feature type="compositionally biased region" description="Polar residues" evidence="16">
    <location>
        <begin position="781"/>
        <end position="793"/>
    </location>
</feature>
<feature type="compositionally biased region" description="Polar residues" evidence="16">
    <location>
        <begin position="659"/>
        <end position="668"/>
    </location>
</feature>
<dbReference type="PANTHER" id="PTHR24006:SF758">
    <property type="entry name" value="UBIQUITIN CARBOXYL-TERMINAL HYDROLASE 36"/>
    <property type="match status" value="1"/>
</dbReference>
<evidence type="ECO:0000256" key="7">
    <source>
        <dbReference type="ARBA" id="ARBA00022786"/>
    </source>
</evidence>
<feature type="compositionally biased region" description="Low complexity" evidence="16">
    <location>
        <begin position="929"/>
        <end position="945"/>
    </location>
</feature>
<keyword evidence="9" id="KW-0788">Thiol protease</keyword>
<reference evidence="18" key="3">
    <citation type="journal article" date="2004" name="Trends Parasitol.">
        <title>The Anopheles gambiae genome: an update.</title>
        <authorList>
            <person name="Mongin E."/>
            <person name="Louis C."/>
            <person name="Holt R.A."/>
            <person name="Birney E."/>
            <person name="Collins F.H."/>
        </authorList>
    </citation>
    <scope>NUCLEOTIDE SEQUENCE</scope>
    <source>
        <strain evidence="18">PEST</strain>
    </source>
</reference>
<dbReference type="InterPro" id="IPR001394">
    <property type="entry name" value="Peptidase_C19_UCH"/>
</dbReference>
<dbReference type="SUPFAM" id="SSF54001">
    <property type="entry name" value="Cysteine proteinases"/>
    <property type="match status" value="1"/>
</dbReference>
<dbReference type="Gene3D" id="3.90.70.10">
    <property type="entry name" value="Cysteine proteinases"/>
    <property type="match status" value="1"/>
</dbReference>
<evidence type="ECO:0000256" key="12">
    <source>
        <dbReference type="ARBA" id="ARBA00041300"/>
    </source>
</evidence>
<dbReference type="InterPro" id="IPR028889">
    <property type="entry name" value="USP"/>
</dbReference>
<gene>
    <name evidence="18" type="ORF">AgaP_AGAP007521</name>
</gene>
<feature type="compositionally biased region" description="Low complexity" evidence="16">
    <location>
        <begin position="969"/>
        <end position="981"/>
    </location>
</feature>
<reference evidence="18" key="2">
    <citation type="submission" date="2002-03" db="EMBL/GenBank/DDBJ databases">
        <authorList>
            <consortium name="The Anopheles Genome Sequencing Consortium"/>
        </authorList>
    </citation>
    <scope>NUCLEOTIDE SEQUENCE</scope>
    <source>
        <strain evidence="18">PEST</strain>
    </source>
</reference>
<evidence type="ECO:0000313" key="18">
    <source>
        <dbReference type="EMBL" id="EAU77612.2"/>
    </source>
</evidence>
<dbReference type="GO" id="GO:0005730">
    <property type="term" value="C:nucleolus"/>
    <property type="evidence" value="ECO:0007669"/>
    <property type="project" value="UniProtKB-SubCell"/>
</dbReference>
<reference evidence="18" key="1">
    <citation type="journal article" date="2002" name="Science">
        <title>The genome sequence of the malaria mosquito Anopheles gambiae.</title>
        <authorList>
            <person name="Holt R.A."/>
            <person name="Subramanian G.M."/>
            <person name="Halpern A."/>
            <person name="Sutton G.G."/>
            <person name="Charlab R."/>
            <person name="Nusskern D.R."/>
            <person name="Wincker P."/>
            <person name="Clark A.G."/>
            <person name="Ribeiro J.M."/>
            <person name="Wides R."/>
            <person name="Salzberg S.L."/>
            <person name="Loftus B."/>
            <person name="Yandell M."/>
            <person name="Majoros W.H."/>
            <person name="Rusch D.B."/>
            <person name="Lai Z."/>
            <person name="Kraft C.L."/>
            <person name="Abril J.F."/>
            <person name="Anthouard V."/>
            <person name="Arensburger P."/>
            <person name="Atkinson P.W."/>
            <person name="Baden H."/>
            <person name="de Berardinis V."/>
            <person name="Baldwin D."/>
            <person name="Benes V."/>
            <person name="Biedler J."/>
            <person name="Blass C."/>
            <person name="Bolanos R."/>
            <person name="Boscus D."/>
            <person name="Barnstead M."/>
            <person name="Cai S."/>
            <person name="Center A."/>
            <person name="Chaturverdi K."/>
            <person name="Christophides G.K."/>
            <person name="Chrystal M.A."/>
            <person name="Clamp M."/>
            <person name="Cravchik A."/>
            <person name="Curwen V."/>
            <person name="Dana A."/>
            <person name="Delcher A."/>
            <person name="Dew I."/>
            <person name="Evans C.A."/>
            <person name="Flanigan M."/>
            <person name="Grundschober-Freimoser A."/>
            <person name="Friedli L."/>
            <person name="Gu Z."/>
            <person name="Guan P."/>
            <person name="Guigo R."/>
            <person name="Hillenmeyer M.E."/>
            <person name="Hladun S.L."/>
            <person name="Hogan J.R."/>
            <person name="Hong Y.S."/>
            <person name="Hoover J."/>
            <person name="Jaillon O."/>
            <person name="Ke Z."/>
            <person name="Kodira C."/>
            <person name="Kokoza E."/>
            <person name="Koutsos A."/>
            <person name="Letunic I."/>
            <person name="Levitsky A."/>
            <person name="Liang Y."/>
            <person name="Lin J.J."/>
            <person name="Lobo N.F."/>
            <person name="Lopez J.R."/>
            <person name="Malek J.A."/>
            <person name="McIntosh T.C."/>
            <person name="Meister S."/>
            <person name="Miller J."/>
            <person name="Mobarry C."/>
            <person name="Mongin E."/>
            <person name="Murphy S.D."/>
            <person name="O'Brochta D.A."/>
            <person name="Pfannkoch C."/>
            <person name="Qi R."/>
            <person name="Regier M.A."/>
            <person name="Remington K."/>
            <person name="Shao H."/>
            <person name="Sharakhova M.V."/>
            <person name="Sitter C.D."/>
            <person name="Shetty J."/>
            <person name="Smith T.J."/>
            <person name="Strong R."/>
            <person name="Sun J."/>
            <person name="Thomasova D."/>
            <person name="Ton L.Q."/>
            <person name="Topalis P."/>
            <person name="Tu Z."/>
            <person name="Unger M.F."/>
            <person name="Walenz B."/>
            <person name="Wang A."/>
            <person name="Wang J."/>
            <person name="Wang M."/>
            <person name="Wang X."/>
            <person name="Woodford K.J."/>
            <person name="Wortman J.R."/>
            <person name="Wu M."/>
            <person name="Yao A."/>
            <person name="Zdobnov E.M."/>
            <person name="Zhang H."/>
            <person name="Zhao Q."/>
            <person name="Zhao S."/>
            <person name="Zhu S.C."/>
            <person name="Zhimulev I."/>
            <person name="Coluzzi M."/>
            <person name="della Torre A."/>
            <person name="Roth C.W."/>
            <person name="Louis C."/>
            <person name="Kalush F."/>
            <person name="Mural R.J."/>
            <person name="Myers E.W."/>
            <person name="Adams M.D."/>
            <person name="Smith H.O."/>
            <person name="Broder S."/>
            <person name="Gardner M.J."/>
            <person name="Fraser C.M."/>
            <person name="Birney E."/>
            <person name="Bork P."/>
            <person name="Brey P.T."/>
            <person name="Venter J.C."/>
            <person name="Weissenbach J."/>
            <person name="Kafatos F.C."/>
            <person name="Collins F.H."/>
            <person name="Hoffman S.L."/>
        </authorList>
    </citation>
    <scope>NUCLEOTIDE SEQUENCE [LARGE SCALE GENOMIC DNA]</scope>
    <source>
        <strain evidence="18">PEST</strain>
    </source>
</reference>
<feature type="compositionally biased region" description="Gly residues" evidence="16">
    <location>
        <begin position="954"/>
        <end position="968"/>
    </location>
</feature>
<keyword evidence="5" id="KW-0597">Phosphoprotein</keyword>
<accession>A0NBG4</accession>
<feature type="compositionally biased region" description="Polar residues" evidence="16">
    <location>
        <begin position="761"/>
        <end position="770"/>
    </location>
</feature>
<comment type="subcellular location">
    <subcellularLocation>
        <location evidence="2">Nucleus</location>
        <location evidence="2">Nucleolus</location>
    </subcellularLocation>
</comment>
<dbReference type="PROSITE" id="PS00972">
    <property type="entry name" value="USP_1"/>
    <property type="match status" value="1"/>
</dbReference>
<dbReference type="GO" id="GO:0004843">
    <property type="term" value="F:cysteine-type deubiquitinase activity"/>
    <property type="evidence" value="ECO:0007669"/>
    <property type="project" value="UniProtKB-EC"/>
</dbReference>
<evidence type="ECO:0000256" key="8">
    <source>
        <dbReference type="ARBA" id="ARBA00022801"/>
    </source>
</evidence>
<feature type="compositionally biased region" description="Low complexity" evidence="16">
    <location>
        <begin position="794"/>
        <end position="818"/>
    </location>
</feature>
<keyword evidence="7" id="KW-0833">Ubl conjugation pathway</keyword>
<dbReference type="VEuPathDB" id="VectorBase:AGAMI1_002856"/>
<dbReference type="AlphaFoldDB" id="A0NBG4"/>
<feature type="compositionally biased region" description="Gly residues" evidence="16">
    <location>
        <begin position="982"/>
        <end position="991"/>
    </location>
</feature>
<dbReference type="MEROPS" id="C19.097"/>
<dbReference type="PROSITE" id="PS50235">
    <property type="entry name" value="USP_3"/>
    <property type="match status" value="1"/>
</dbReference>
<feature type="domain" description="USP" evidence="17">
    <location>
        <begin position="173"/>
        <end position="481"/>
    </location>
</feature>
<feature type="compositionally biased region" description="Polar residues" evidence="16">
    <location>
        <begin position="502"/>
        <end position="520"/>
    </location>
</feature>
<evidence type="ECO:0000256" key="10">
    <source>
        <dbReference type="ARBA" id="ARBA00023242"/>
    </source>
</evidence>
<feature type="compositionally biased region" description="Gly residues" evidence="16">
    <location>
        <begin position="527"/>
        <end position="548"/>
    </location>
</feature>
<feature type="region of interest" description="Disordered" evidence="16">
    <location>
        <begin position="876"/>
        <end position="1053"/>
    </location>
</feature>
<keyword evidence="6" id="KW-0645">Protease</keyword>
<feature type="compositionally biased region" description="Low complexity" evidence="16">
    <location>
        <begin position="102"/>
        <end position="121"/>
    </location>
</feature>